<sequence length="327" mass="36511">MNAINESILKDLRRSSPPAPDFPEEEEIVEIKVRASEIVLVLLAFLVWGLSIFIFFRRWGKIRIILPPTAFYVPEAPLSMMLNKPGHANDAIHLRQQLTPCRMFRDRSGSLAQESALFRSNWRTIPAFVVPPRRAISAMDLRGRSESFDRCETESEVQPKLKRTRQTSCFDSFGYPQLPMITVSPGDPLDTIAECRSDLSLDQLSRLGQEAGDGVYYPEATLEQLRSHRSRSPTNATAPTPDMDLEAAIAPGLPQASGTSSKSRLLRSASFEVLSSSEDDDVFRSVAPSPHASPRREPADDREEHALTPEGMTSLKFLRSNTGDNDR</sequence>
<reference evidence="3" key="1">
    <citation type="submission" date="2020-11" db="EMBL/GenBank/DDBJ databases">
        <authorList>
            <person name="Tran Van P."/>
        </authorList>
    </citation>
    <scope>NUCLEOTIDE SEQUENCE</scope>
</reference>
<keyword evidence="2" id="KW-1133">Transmembrane helix</keyword>
<feature type="transmembrane region" description="Helical" evidence="2">
    <location>
        <begin position="38"/>
        <end position="56"/>
    </location>
</feature>
<dbReference type="InterPro" id="IPR032073">
    <property type="entry name" value="FNDC5_C"/>
</dbReference>
<keyword evidence="2" id="KW-0812">Transmembrane</keyword>
<evidence type="ECO:0000256" key="1">
    <source>
        <dbReference type="SAM" id="MobiDB-lite"/>
    </source>
</evidence>
<dbReference type="AlphaFoldDB" id="A0A7R8ZI07"/>
<evidence type="ECO:0000256" key="2">
    <source>
        <dbReference type="SAM" id="Phobius"/>
    </source>
</evidence>
<accession>A0A7R8ZI07</accession>
<keyword evidence="2" id="KW-0472">Membrane</keyword>
<dbReference type="EMBL" id="OB660028">
    <property type="protein sequence ID" value="CAD7222121.1"/>
    <property type="molecule type" value="Genomic_DNA"/>
</dbReference>
<feature type="compositionally biased region" description="Basic and acidic residues" evidence="1">
    <location>
        <begin position="294"/>
        <end position="307"/>
    </location>
</feature>
<gene>
    <name evidence="3" type="ORF">CTOB1V02_LOCUS138</name>
</gene>
<protein>
    <submittedName>
        <fullName evidence="3">Uncharacterized protein</fullName>
    </submittedName>
</protein>
<organism evidence="3">
    <name type="scientific">Cyprideis torosa</name>
    <dbReference type="NCBI Taxonomy" id="163714"/>
    <lineage>
        <taxon>Eukaryota</taxon>
        <taxon>Metazoa</taxon>
        <taxon>Ecdysozoa</taxon>
        <taxon>Arthropoda</taxon>
        <taxon>Crustacea</taxon>
        <taxon>Oligostraca</taxon>
        <taxon>Ostracoda</taxon>
        <taxon>Podocopa</taxon>
        <taxon>Podocopida</taxon>
        <taxon>Cytherocopina</taxon>
        <taxon>Cytheroidea</taxon>
        <taxon>Cytherideidae</taxon>
        <taxon>Cyprideis</taxon>
    </lineage>
</organism>
<feature type="region of interest" description="Disordered" evidence="1">
    <location>
        <begin position="273"/>
        <end position="327"/>
    </location>
</feature>
<evidence type="ECO:0000313" key="3">
    <source>
        <dbReference type="EMBL" id="CAD7222121.1"/>
    </source>
</evidence>
<name>A0A7R8ZI07_9CRUS</name>
<proteinExistence type="predicted"/>
<dbReference type="Pfam" id="PF16066">
    <property type="entry name" value="DUF4808"/>
    <property type="match status" value="1"/>
</dbReference>